<keyword evidence="4 5" id="KW-0472">Membrane</keyword>
<dbReference type="PANTHER" id="PTHR43826:SF3">
    <property type="entry name" value="GLUCOSE-6-PHOSPHATE EXCHANGER SLC37A4"/>
    <property type="match status" value="1"/>
</dbReference>
<evidence type="ECO:0000256" key="4">
    <source>
        <dbReference type="ARBA" id="ARBA00023136"/>
    </source>
</evidence>
<organism evidence="8">
    <name type="scientific">Schistosoma curassoni</name>
    <dbReference type="NCBI Taxonomy" id="6186"/>
    <lineage>
        <taxon>Eukaryota</taxon>
        <taxon>Metazoa</taxon>
        <taxon>Spiralia</taxon>
        <taxon>Lophotrochozoa</taxon>
        <taxon>Platyhelminthes</taxon>
        <taxon>Trematoda</taxon>
        <taxon>Digenea</taxon>
        <taxon>Strigeidida</taxon>
        <taxon>Schistosomatoidea</taxon>
        <taxon>Schistosomatidae</taxon>
        <taxon>Schistosoma</taxon>
    </lineage>
</organism>
<dbReference type="Gene3D" id="1.20.1250.20">
    <property type="entry name" value="MFS general substrate transporter like domains"/>
    <property type="match status" value="1"/>
</dbReference>
<protein>
    <submittedName>
        <fullName evidence="8">Inner membrane protein</fullName>
    </submittedName>
</protein>
<keyword evidence="3 5" id="KW-1133">Transmembrane helix</keyword>
<dbReference type="EMBL" id="UZAK01041609">
    <property type="protein sequence ID" value="VDP67214.1"/>
    <property type="molecule type" value="Genomic_DNA"/>
</dbReference>
<dbReference type="GO" id="GO:0035435">
    <property type="term" value="P:phosphate ion transmembrane transport"/>
    <property type="evidence" value="ECO:0007669"/>
    <property type="project" value="TreeGrafter"/>
</dbReference>
<dbReference type="Proteomes" id="UP000279833">
    <property type="component" value="Unassembled WGS sequence"/>
</dbReference>
<evidence type="ECO:0000256" key="5">
    <source>
        <dbReference type="SAM" id="Phobius"/>
    </source>
</evidence>
<evidence type="ECO:0000313" key="8">
    <source>
        <dbReference type="WBParaSite" id="SCUD_0001885601-mRNA-1"/>
    </source>
</evidence>
<accession>A0A183KUW1</accession>
<evidence type="ECO:0000256" key="1">
    <source>
        <dbReference type="ARBA" id="ARBA00004127"/>
    </source>
</evidence>
<name>A0A183KUW1_9TREM</name>
<dbReference type="AlphaFoldDB" id="A0A183KUW1"/>
<dbReference type="WBParaSite" id="SCUD_0001885601-mRNA-1">
    <property type="protein sequence ID" value="SCUD_0001885601-mRNA-1"/>
    <property type="gene ID" value="SCUD_0001885601"/>
</dbReference>
<keyword evidence="2 5" id="KW-0812">Transmembrane</keyword>
<sequence length="125" mass="13595">MKAREVYANLGHLWRLRDVSPAVKGRIYNASRVFSWPSRRIPLIIIQMLIASGTLCCLSWITNHNASLTILLIISLVLGITVIGTIALCGVLAVELAPPAFSGTAHALSALIANYVNQACRSRKK</sequence>
<dbReference type="SUPFAM" id="SSF103473">
    <property type="entry name" value="MFS general substrate transporter"/>
    <property type="match status" value="1"/>
</dbReference>
<gene>
    <name evidence="6" type="ORF">SCUD_LOCUS18853</name>
</gene>
<evidence type="ECO:0000256" key="3">
    <source>
        <dbReference type="ARBA" id="ARBA00022989"/>
    </source>
</evidence>
<dbReference type="InterPro" id="IPR051337">
    <property type="entry name" value="OPA_Antiporter"/>
</dbReference>
<feature type="transmembrane region" description="Helical" evidence="5">
    <location>
        <begin position="41"/>
        <end position="61"/>
    </location>
</feature>
<reference evidence="6 7" key="2">
    <citation type="submission" date="2018-11" db="EMBL/GenBank/DDBJ databases">
        <authorList>
            <consortium name="Pathogen Informatics"/>
        </authorList>
    </citation>
    <scope>NUCLEOTIDE SEQUENCE [LARGE SCALE GENOMIC DNA]</scope>
    <source>
        <strain evidence="6">Dakar</strain>
        <strain evidence="7">Dakar, Senegal</strain>
    </source>
</reference>
<evidence type="ECO:0000256" key="2">
    <source>
        <dbReference type="ARBA" id="ARBA00022692"/>
    </source>
</evidence>
<evidence type="ECO:0000313" key="6">
    <source>
        <dbReference type="EMBL" id="VDP67214.1"/>
    </source>
</evidence>
<evidence type="ECO:0000313" key="7">
    <source>
        <dbReference type="Proteomes" id="UP000279833"/>
    </source>
</evidence>
<dbReference type="GO" id="GO:0061513">
    <property type="term" value="F:glucose 6-phosphate:phosphate antiporter activity"/>
    <property type="evidence" value="ECO:0007669"/>
    <property type="project" value="TreeGrafter"/>
</dbReference>
<dbReference type="GO" id="GO:0016020">
    <property type="term" value="C:membrane"/>
    <property type="evidence" value="ECO:0007669"/>
    <property type="project" value="UniProtKB-ARBA"/>
</dbReference>
<feature type="transmembrane region" description="Helical" evidence="5">
    <location>
        <begin position="68"/>
        <end position="94"/>
    </location>
</feature>
<dbReference type="PANTHER" id="PTHR43826">
    <property type="entry name" value="GLUCOSE-6-PHOSPHATE EXCHANGER SLC37A4"/>
    <property type="match status" value="1"/>
</dbReference>
<proteinExistence type="predicted"/>
<keyword evidence="7" id="KW-1185">Reference proteome</keyword>
<reference evidence="8" key="1">
    <citation type="submission" date="2016-06" db="UniProtKB">
        <authorList>
            <consortium name="WormBaseParasite"/>
        </authorList>
    </citation>
    <scope>IDENTIFICATION</scope>
</reference>
<dbReference type="InterPro" id="IPR036259">
    <property type="entry name" value="MFS_trans_sf"/>
</dbReference>
<comment type="subcellular location">
    <subcellularLocation>
        <location evidence="1">Endomembrane system</location>
        <topology evidence="1">Multi-pass membrane protein</topology>
    </subcellularLocation>
</comment>
<dbReference type="GO" id="GO:0012505">
    <property type="term" value="C:endomembrane system"/>
    <property type="evidence" value="ECO:0007669"/>
    <property type="project" value="UniProtKB-SubCell"/>
</dbReference>